<dbReference type="InterPro" id="IPR016137">
    <property type="entry name" value="RGS"/>
</dbReference>
<feature type="transmembrane region" description="Helical" evidence="2">
    <location>
        <begin position="103"/>
        <end position="127"/>
    </location>
</feature>
<evidence type="ECO:0000256" key="2">
    <source>
        <dbReference type="SAM" id="Phobius"/>
    </source>
</evidence>
<feature type="transmembrane region" description="Helical" evidence="2">
    <location>
        <begin position="148"/>
        <end position="171"/>
    </location>
</feature>
<feature type="transmembrane region" description="Helical" evidence="2">
    <location>
        <begin position="59"/>
        <end position="83"/>
    </location>
</feature>
<dbReference type="EMBL" id="VJMH01007284">
    <property type="protein sequence ID" value="KAF0684461.1"/>
    <property type="molecule type" value="Genomic_DNA"/>
</dbReference>
<name>A0A485LSJ2_9STRA</name>
<keyword evidence="2" id="KW-1133">Transmembrane helix</keyword>
<organism evidence="5 6">
    <name type="scientific">Aphanomyces stellatus</name>
    <dbReference type="NCBI Taxonomy" id="120398"/>
    <lineage>
        <taxon>Eukaryota</taxon>
        <taxon>Sar</taxon>
        <taxon>Stramenopiles</taxon>
        <taxon>Oomycota</taxon>
        <taxon>Saprolegniomycetes</taxon>
        <taxon>Saprolegniales</taxon>
        <taxon>Verrucalvaceae</taxon>
        <taxon>Aphanomyces</taxon>
    </lineage>
</organism>
<accession>A0A485LSJ2</accession>
<evidence type="ECO:0000256" key="1">
    <source>
        <dbReference type="SAM" id="MobiDB-lite"/>
    </source>
</evidence>
<protein>
    <submittedName>
        <fullName evidence="5">Aste57867_23557 protein</fullName>
    </submittedName>
</protein>
<feature type="transmembrane region" description="Helical" evidence="2">
    <location>
        <begin position="195"/>
        <end position="217"/>
    </location>
</feature>
<evidence type="ECO:0000313" key="5">
    <source>
        <dbReference type="EMBL" id="VFU00202.1"/>
    </source>
</evidence>
<dbReference type="Gene3D" id="1.10.167.10">
    <property type="entry name" value="Regulator of G-protein Signalling 4, domain 2"/>
    <property type="match status" value="1"/>
</dbReference>
<dbReference type="EMBL" id="CAADRA010007310">
    <property type="protein sequence ID" value="VFU00202.1"/>
    <property type="molecule type" value="Genomic_DNA"/>
</dbReference>
<keyword evidence="6" id="KW-1185">Reference proteome</keyword>
<dbReference type="InterPro" id="IPR044926">
    <property type="entry name" value="RGS_subdomain_2"/>
</dbReference>
<keyword evidence="2" id="KW-0472">Membrane</keyword>
<proteinExistence type="predicted"/>
<feature type="transmembrane region" description="Helical" evidence="2">
    <location>
        <begin position="229"/>
        <end position="252"/>
    </location>
</feature>
<sequence>MNATADNTTTSDGDTFYHAAHGDIRTVLCVSLALSCYAPVAIALYVWRRRHPAIRYCSPIEMAVTAMAAFLNGFTRCLVVLFMDRVSCSCRILAFGIPLQIALVGYTLAELRVVLTFHLTELMVAHASRRRQANKHTLPLLHACLRRGWLSASVHLLVYVVSNMPFFAVLYSKPASTRYDAIPGTQCPVQLIHDVAYLLSAEFGLTALVSFVLSFQLSRVIDNFGLRQSFLACGRAFVLFLVAYYVLLIWFYDTPAVVTYHIDVFLNLAMDHTLIWFHVLCPLRASFYTPHECCRDASATLQGSAAVLDAFLRTPDGHAAFSTFAAAEFALEAVLAWKSLSDFQARAAGHMTAADIYAQFIGPAAPLSLDCVVESSVLRRFATALEANQKYAVHPTGDDDNSDGHYFDVLLDAVMAKCTNDLLPRFQRHPLGVDWFTFLVKFHTQVALDTVLDETTTDETRSLQTMATVQGNAAFGRSMRHLAPIPSWGDSTTRSSRPVESSRDTGHSQRGTGGRQMFHF</sequence>
<feature type="compositionally biased region" description="Polar residues" evidence="1">
    <location>
        <begin position="489"/>
        <end position="499"/>
    </location>
</feature>
<evidence type="ECO:0000313" key="6">
    <source>
        <dbReference type="Proteomes" id="UP000332933"/>
    </source>
</evidence>
<dbReference type="PROSITE" id="PS50132">
    <property type="entry name" value="RGS"/>
    <property type="match status" value="1"/>
</dbReference>
<feature type="domain" description="RGS" evidence="3">
    <location>
        <begin position="307"/>
        <end position="426"/>
    </location>
</feature>
<feature type="transmembrane region" description="Helical" evidence="2">
    <location>
        <begin position="24"/>
        <end position="47"/>
    </location>
</feature>
<dbReference type="SUPFAM" id="SSF48097">
    <property type="entry name" value="Regulator of G-protein signaling, RGS"/>
    <property type="match status" value="1"/>
</dbReference>
<gene>
    <name evidence="5" type="primary">Aste57867_23557</name>
    <name evidence="4" type="ORF">As57867_023486</name>
    <name evidence="5" type="ORF">ASTE57867_23557</name>
</gene>
<keyword evidence="2" id="KW-0812">Transmembrane</keyword>
<dbReference type="InterPro" id="IPR036305">
    <property type="entry name" value="RGS_sf"/>
</dbReference>
<reference evidence="5 6" key="1">
    <citation type="submission" date="2019-03" db="EMBL/GenBank/DDBJ databases">
        <authorList>
            <person name="Gaulin E."/>
            <person name="Dumas B."/>
        </authorList>
    </citation>
    <scope>NUCLEOTIDE SEQUENCE [LARGE SCALE GENOMIC DNA]</scope>
    <source>
        <strain evidence="5">CBS 568.67</strain>
    </source>
</reference>
<dbReference type="Proteomes" id="UP000332933">
    <property type="component" value="Unassembled WGS sequence"/>
</dbReference>
<evidence type="ECO:0000259" key="3">
    <source>
        <dbReference type="PROSITE" id="PS50132"/>
    </source>
</evidence>
<dbReference type="AlphaFoldDB" id="A0A485LSJ2"/>
<reference evidence="4" key="2">
    <citation type="submission" date="2019-06" db="EMBL/GenBank/DDBJ databases">
        <title>Genomics analysis of Aphanomyces spp. identifies a new class of oomycete effector associated with host adaptation.</title>
        <authorList>
            <person name="Gaulin E."/>
        </authorList>
    </citation>
    <scope>NUCLEOTIDE SEQUENCE</scope>
    <source>
        <strain evidence="4">CBS 578.67</strain>
    </source>
</reference>
<feature type="region of interest" description="Disordered" evidence="1">
    <location>
        <begin position="482"/>
        <end position="520"/>
    </location>
</feature>
<evidence type="ECO:0000313" key="4">
    <source>
        <dbReference type="EMBL" id="KAF0684461.1"/>
    </source>
</evidence>